<dbReference type="AlphaFoldDB" id="A0A6J5JJ34"/>
<dbReference type="InterPro" id="IPR010998">
    <property type="entry name" value="Integrase_recombinase_N"/>
</dbReference>
<proteinExistence type="predicted"/>
<evidence type="ECO:0000259" key="3">
    <source>
        <dbReference type="Pfam" id="PF26003"/>
    </source>
</evidence>
<accession>A0A6J5JJ34</accession>
<name>A0A6J5JJ34_9BURK</name>
<sequence>MLGCRIVYQLYPRGLCKALTHCYLVPLTVHQGAPVPSIRQLPSGRFQARIWLPDGKSKPQTFDTHGEAEQWAQGHLKARQGPDERPRLVASPSEPEASADRDNEAIKHLVNTAIDLLKAACSHTPHAATLNLLQVDALPDAERLSDVLKFYMHANPNRYNRRFRCHARRAFDYLIAVVGDLPVSHVRRNDARKFVEQLVKAGLRTSSVRRVLNQIAAAVSGNVPGVVEG</sequence>
<gene>
    <name evidence="4" type="ORF">BCO9919_05081</name>
</gene>
<evidence type="ECO:0000313" key="4">
    <source>
        <dbReference type="EMBL" id="CAB3971976.1"/>
    </source>
</evidence>
<dbReference type="GO" id="GO:0003677">
    <property type="term" value="F:DNA binding"/>
    <property type="evidence" value="ECO:0007669"/>
    <property type="project" value="UniProtKB-KW"/>
</dbReference>
<organism evidence="4 5">
    <name type="scientific">Burkholderia cenocepacia</name>
    <dbReference type="NCBI Taxonomy" id="95486"/>
    <lineage>
        <taxon>Bacteria</taxon>
        <taxon>Pseudomonadati</taxon>
        <taxon>Pseudomonadota</taxon>
        <taxon>Betaproteobacteria</taxon>
        <taxon>Burkholderiales</taxon>
        <taxon>Burkholderiaceae</taxon>
        <taxon>Burkholderia</taxon>
        <taxon>Burkholderia cepacia complex</taxon>
    </lineage>
</organism>
<feature type="domain" description="Phage L5-like integrase N-terminal" evidence="3">
    <location>
        <begin position="37"/>
        <end position="71"/>
    </location>
</feature>
<evidence type="ECO:0000256" key="1">
    <source>
        <dbReference type="ARBA" id="ARBA00023125"/>
    </source>
</evidence>
<dbReference type="Pfam" id="PF26003">
    <property type="entry name" value="Integrase_N_phage"/>
    <property type="match status" value="1"/>
</dbReference>
<dbReference type="Gene3D" id="1.10.150.130">
    <property type="match status" value="1"/>
</dbReference>
<feature type="region of interest" description="Disordered" evidence="2">
    <location>
        <begin position="74"/>
        <end position="103"/>
    </location>
</feature>
<reference evidence="4 5" key="1">
    <citation type="submission" date="2020-04" db="EMBL/GenBank/DDBJ databases">
        <authorList>
            <person name="Depoorter E."/>
        </authorList>
    </citation>
    <scope>NUCLEOTIDE SEQUENCE [LARGE SCALE GENOMIC DNA]</scope>
    <source>
        <strain evidence="4 5">BCC0132</strain>
    </source>
</reference>
<dbReference type="EMBL" id="CABWIK020000036">
    <property type="protein sequence ID" value="CAB3971976.1"/>
    <property type="molecule type" value="Genomic_DNA"/>
</dbReference>
<protein>
    <recommendedName>
        <fullName evidence="3">Phage L5-like integrase N-terminal domain-containing protein</fullName>
    </recommendedName>
</protein>
<keyword evidence="1" id="KW-0238">DNA-binding</keyword>
<evidence type="ECO:0000313" key="5">
    <source>
        <dbReference type="Proteomes" id="UP000494322"/>
    </source>
</evidence>
<evidence type="ECO:0000256" key="2">
    <source>
        <dbReference type="SAM" id="MobiDB-lite"/>
    </source>
</evidence>
<dbReference type="Proteomes" id="UP000494322">
    <property type="component" value="Unassembled WGS sequence"/>
</dbReference>
<dbReference type="InterPro" id="IPR058717">
    <property type="entry name" value="Phage_L5_Integrase_N"/>
</dbReference>